<evidence type="ECO:0000313" key="4">
    <source>
        <dbReference type="Proteomes" id="UP000027100"/>
    </source>
</evidence>
<dbReference type="PROSITE" id="PS51257">
    <property type="entry name" value="PROKAR_LIPOPROTEIN"/>
    <property type="match status" value="1"/>
</dbReference>
<dbReference type="PATRIC" id="fig|1280954.3.peg.2136"/>
<gene>
    <name evidence="3" type="ORF">HPO_10542</name>
</gene>
<dbReference type="STRING" id="1280954.HPO_10542"/>
<reference evidence="3 4" key="1">
    <citation type="journal article" date="2014" name="Antonie Van Leeuwenhoek">
        <title>Hyphomonas beringensis sp. nov. and Hyphomonas chukchiensis sp. nov., isolated from surface seawater of the Bering Sea and Chukchi Sea.</title>
        <authorList>
            <person name="Li C."/>
            <person name="Lai Q."/>
            <person name="Li G."/>
            <person name="Dong C."/>
            <person name="Wang J."/>
            <person name="Liao Y."/>
            <person name="Shao Z."/>
        </authorList>
    </citation>
    <scope>NUCLEOTIDE SEQUENCE [LARGE SCALE GENOMIC DNA]</scope>
    <source>
        <strain evidence="3 4">PS728</strain>
    </source>
</reference>
<dbReference type="PANTHER" id="PTHR45632">
    <property type="entry name" value="LD33804P"/>
    <property type="match status" value="1"/>
</dbReference>
<dbReference type="Proteomes" id="UP000027100">
    <property type="component" value="Unassembled WGS sequence"/>
</dbReference>
<evidence type="ECO:0000256" key="2">
    <source>
        <dbReference type="ARBA" id="ARBA00022737"/>
    </source>
</evidence>
<accession>A0A062VIF8</accession>
<keyword evidence="4" id="KW-1185">Reference proteome</keyword>
<protein>
    <submittedName>
        <fullName evidence="3">Kelch repeat-containing protein</fullName>
    </submittedName>
</protein>
<keyword evidence="2" id="KW-0677">Repeat</keyword>
<dbReference type="SUPFAM" id="SSF117281">
    <property type="entry name" value="Kelch motif"/>
    <property type="match status" value="2"/>
</dbReference>
<dbReference type="eggNOG" id="COG3055">
    <property type="taxonomic scope" value="Bacteria"/>
</dbReference>
<dbReference type="EMBL" id="ARYM01000011">
    <property type="protein sequence ID" value="KCZ98336.1"/>
    <property type="molecule type" value="Genomic_DNA"/>
</dbReference>
<dbReference type="InterPro" id="IPR006652">
    <property type="entry name" value="Kelch_1"/>
</dbReference>
<dbReference type="Gene3D" id="2.120.10.80">
    <property type="entry name" value="Kelch-type beta propeller"/>
    <property type="match status" value="2"/>
</dbReference>
<sequence length="351" mass="36876">MPESLKFRLSRREACLGLGAALAATACTGPGDPAARPLQPLPEGWSMGEALPFPVQEIYPCRHEGAIHLAGGFIAEDGQITGPTAAHHSWRPDGRGWRAETPLPVARHHPHLVSYAGALYAIGGFQSSSPAAMWEMQGTVWRLNAATGRWETAPALPRPCAEAVVLADTAGALHLMGGRSPTGQSNAAWTDQADQTHHFVLTSPDGRWEEAAPCLTARNSAAGAEIGGTLHVVGGRSVKGGNSAEHEVYDPREDRWRRAAPMPQAQGGLAAAAAGGKLYAFGGEFFDNGGGVYPEAWAYNPARDAWEAIAPMPHPRHGLGAVTLDGAIYVIGGALKASGVETSALVEIYRP</sequence>
<dbReference type="InterPro" id="IPR015915">
    <property type="entry name" value="Kelch-typ_b-propeller"/>
</dbReference>
<dbReference type="RefSeq" id="WP_035598188.1">
    <property type="nucleotide sequence ID" value="NZ_ARYM01000011.1"/>
</dbReference>
<keyword evidence="1" id="KW-0880">Kelch repeat</keyword>
<name>A0A062VIF8_9PROT</name>
<dbReference type="PANTHER" id="PTHR45632:SF3">
    <property type="entry name" value="KELCH-LIKE PROTEIN 32"/>
    <property type="match status" value="1"/>
</dbReference>
<evidence type="ECO:0000256" key="1">
    <source>
        <dbReference type="ARBA" id="ARBA00022441"/>
    </source>
</evidence>
<proteinExistence type="predicted"/>
<dbReference type="OrthoDB" id="9769308at2"/>
<evidence type="ECO:0000313" key="3">
    <source>
        <dbReference type="EMBL" id="KCZ98336.1"/>
    </source>
</evidence>
<dbReference type="Pfam" id="PF01344">
    <property type="entry name" value="Kelch_1"/>
    <property type="match status" value="2"/>
</dbReference>
<dbReference type="AlphaFoldDB" id="A0A062VIF8"/>
<comment type="caution">
    <text evidence="3">The sequence shown here is derived from an EMBL/GenBank/DDBJ whole genome shotgun (WGS) entry which is preliminary data.</text>
</comment>
<dbReference type="SMART" id="SM00612">
    <property type="entry name" value="Kelch"/>
    <property type="match status" value="3"/>
</dbReference>
<organism evidence="3 4">
    <name type="scientific">Hyphomonas polymorpha PS728</name>
    <dbReference type="NCBI Taxonomy" id="1280954"/>
    <lineage>
        <taxon>Bacteria</taxon>
        <taxon>Pseudomonadati</taxon>
        <taxon>Pseudomonadota</taxon>
        <taxon>Alphaproteobacteria</taxon>
        <taxon>Hyphomonadales</taxon>
        <taxon>Hyphomonadaceae</taxon>
        <taxon>Hyphomonas</taxon>
    </lineage>
</organism>